<comment type="caution">
    <text evidence="2">The sequence shown here is derived from an EMBL/GenBank/DDBJ whole genome shotgun (WGS) entry which is preliminary data.</text>
</comment>
<proteinExistence type="predicted"/>
<name>A0A7W7FJ11_9MICO</name>
<dbReference type="RefSeq" id="WP_184216941.1">
    <property type="nucleotide sequence ID" value="NZ_JACHMD010000001.1"/>
</dbReference>
<sequence length="286" mass="30534">MSDDLDGLVLDLDESVYHAHPALSSTGARQLLVAPAKFEHARRNPSPPKKVYDIGTATHSKVLGIGAQAVAYPTKLLAENGAASTKAAKAWADVQRAAGRVPMKQHEIDVVDAMAESVLAHRGAAALLEQVGPREASVFSTDPETGVPLRCRFDLLGAGGGRRIGVDLKTKASDATATAFARAAADLRYDVQQAHYEVTAAAAEIELDGFAFIVVEKEPPYLANALMLDADFVEIGVASAAAARRLFAAGIESGMWPGYPQHIQLVRPPMWAIYDHTDRQNTENQA</sequence>
<gene>
    <name evidence="2" type="ORF">BKA24_001659</name>
</gene>
<dbReference type="Pfam" id="PF12684">
    <property type="entry name" value="DUF3799"/>
    <property type="match status" value="1"/>
</dbReference>
<accession>A0A7W7FJ11</accession>
<feature type="domain" description="Putative exodeoxyribonuclease 8 PDDEXK-like" evidence="1">
    <location>
        <begin position="93"/>
        <end position="267"/>
    </location>
</feature>
<evidence type="ECO:0000313" key="2">
    <source>
        <dbReference type="EMBL" id="MBB4666950.1"/>
    </source>
</evidence>
<protein>
    <recommendedName>
        <fullName evidence="1">Putative exodeoxyribonuclease 8 PDDEXK-like domain-containing protein</fullName>
    </recommendedName>
</protein>
<dbReference type="InterPro" id="IPR011604">
    <property type="entry name" value="PDDEXK-like_dom_sf"/>
</dbReference>
<keyword evidence="3" id="KW-1185">Reference proteome</keyword>
<dbReference type="Proteomes" id="UP000573729">
    <property type="component" value="Unassembled WGS sequence"/>
</dbReference>
<dbReference type="EMBL" id="JACHMD010000001">
    <property type="protein sequence ID" value="MBB4666950.1"/>
    <property type="molecule type" value="Genomic_DNA"/>
</dbReference>
<dbReference type="InterPro" id="IPR024432">
    <property type="entry name" value="Put_RecE_PDDEXK-like_dom"/>
</dbReference>
<evidence type="ECO:0000313" key="3">
    <source>
        <dbReference type="Proteomes" id="UP000573729"/>
    </source>
</evidence>
<dbReference type="Gene3D" id="3.90.320.10">
    <property type="match status" value="1"/>
</dbReference>
<organism evidence="2 3">
    <name type="scientific">Microbacterium marinum</name>
    <dbReference type="NCBI Taxonomy" id="421115"/>
    <lineage>
        <taxon>Bacteria</taxon>
        <taxon>Bacillati</taxon>
        <taxon>Actinomycetota</taxon>
        <taxon>Actinomycetes</taxon>
        <taxon>Micrococcales</taxon>
        <taxon>Microbacteriaceae</taxon>
        <taxon>Microbacterium</taxon>
    </lineage>
</organism>
<dbReference type="AlphaFoldDB" id="A0A7W7FJ11"/>
<evidence type="ECO:0000259" key="1">
    <source>
        <dbReference type="Pfam" id="PF12684"/>
    </source>
</evidence>
<reference evidence="2 3" key="1">
    <citation type="submission" date="2020-08" db="EMBL/GenBank/DDBJ databases">
        <title>Sequencing the genomes of 1000 actinobacteria strains.</title>
        <authorList>
            <person name="Klenk H.-P."/>
        </authorList>
    </citation>
    <scope>NUCLEOTIDE SEQUENCE [LARGE SCALE GENOMIC DNA]</scope>
    <source>
        <strain evidence="2 3">DSM 24947</strain>
    </source>
</reference>